<evidence type="ECO:0000256" key="7">
    <source>
        <dbReference type="ARBA" id="ARBA00022771"/>
    </source>
</evidence>
<protein>
    <recommendedName>
        <fullName evidence="4">RING-type E3 ubiquitin transferase</fullName>
        <ecNumber evidence="4">2.3.2.27</ecNumber>
    </recommendedName>
</protein>
<dbReference type="GO" id="GO:0005737">
    <property type="term" value="C:cytoplasm"/>
    <property type="evidence" value="ECO:0007669"/>
    <property type="project" value="TreeGrafter"/>
</dbReference>
<name>A0A1B6MSP5_9HEMI</name>
<keyword evidence="9" id="KW-0862">Zinc</keyword>
<dbReference type="PANTHER" id="PTHR10315">
    <property type="entry name" value="E3 UBIQUITIN PROTEIN LIGASE SIAH"/>
    <property type="match status" value="1"/>
</dbReference>
<evidence type="ECO:0000256" key="5">
    <source>
        <dbReference type="ARBA" id="ARBA00022679"/>
    </source>
</evidence>
<dbReference type="InterPro" id="IPR052088">
    <property type="entry name" value="E3_ubiquitin-ligase_SINA"/>
</dbReference>
<proteinExistence type="inferred from homology"/>
<accession>A0A1B6MSP5</accession>
<dbReference type="SUPFAM" id="SSF57850">
    <property type="entry name" value="RING/U-box"/>
    <property type="match status" value="1"/>
</dbReference>
<reference evidence="13" key="1">
    <citation type="submission" date="2015-11" db="EMBL/GenBank/DDBJ databases">
        <title>De novo transcriptome assembly of four potential Pierce s Disease insect vectors from Arizona vineyards.</title>
        <authorList>
            <person name="Tassone E.E."/>
        </authorList>
    </citation>
    <scope>NUCLEOTIDE SEQUENCE</scope>
</reference>
<dbReference type="EC" id="2.3.2.27" evidence="4"/>
<evidence type="ECO:0000313" key="13">
    <source>
        <dbReference type="EMBL" id="JAT38960.1"/>
    </source>
</evidence>
<dbReference type="InterPro" id="IPR001841">
    <property type="entry name" value="Znf_RING"/>
</dbReference>
<dbReference type="InterPro" id="IPR013083">
    <property type="entry name" value="Znf_RING/FYVE/PHD"/>
</dbReference>
<evidence type="ECO:0000256" key="10">
    <source>
        <dbReference type="PROSITE-ProRule" id="PRU00455"/>
    </source>
</evidence>
<evidence type="ECO:0000259" key="12">
    <source>
        <dbReference type="PROSITE" id="PS51081"/>
    </source>
</evidence>
<feature type="domain" description="RING-type" evidence="11">
    <location>
        <begin position="19"/>
        <end position="55"/>
    </location>
</feature>
<evidence type="ECO:0000256" key="2">
    <source>
        <dbReference type="ARBA" id="ARBA00004906"/>
    </source>
</evidence>
<evidence type="ECO:0000256" key="8">
    <source>
        <dbReference type="ARBA" id="ARBA00022786"/>
    </source>
</evidence>
<keyword evidence="7 10" id="KW-0863">Zinc-finger</keyword>
<dbReference type="AlphaFoldDB" id="A0A1B6MSP5"/>
<keyword evidence="5" id="KW-0808">Transferase</keyword>
<dbReference type="InterPro" id="IPR013010">
    <property type="entry name" value="Znf_SIAH"/>
</dbReference>
<dbReference type="PROSITE" id="PS51081">
    <property type="entry name" value="ZF_SIAH"/>
    <property type="match status" value="1"/>
</dbReference>
<evidence type="ECO:0000256" key="9">
    <source>
        <dbReference type="ARBA" id="ARBA00022833"/>
    </source>
</evidence>
<evidence type="ECO:0000256" key="3">
    <source>
        <dbReference type="ARBA" id="ARBA00009119"/>
    </source>
</evidence>
<comment type="catalytic activity">
    <reaction evidence="1">
        <text>S-ubiquitinyl-[E2 ubiquitin-conjugating enzyme]-L-cysteine + [acceptor protein]-L-lysine = [E2 ubiquitin-conjugating enzyme]-L-cysteine + N(6)-ubiquitinyl-[acceptor protein]-L-lysine.</text>
        <dbReference type="EC" id="2.3.2.27"/>
    </reaction>
</comment>
<comment type="pathway">
    <text evidence="2">Protein modification; protein ubiquitination.</text>
</comment>
<dbReference type="Pfam" id="PF21361">
    <property type="entry name" value="Sina_ZnF"/>
    <property type="match status" value="1"/>
</dbReference>
<evidence type="ECO:0000256" key="1">
    <source>
        <dbReference type="ARBA" id="ARBA00000900"/>
    </source>
</evidence>
<dbReference type="SUPFAM" id="SSF49599">
    <property type="entry name" value="TRAF domain-like"/>
    <property type="match status" value="1"/>
</dbReference>
<dbReference type="GO" id="GO:0016567">
    <property type="term" value="P:protein ubiquitination"/>
    <property type="evidence" value="ECO:0007669"/>
    <property type="project" value="UniProtKB-UniPathway"/>
</dbReference>
<dbReference type="GO" id="GO:0008270">
    <property type="term" value="F:zinc ion binding"/>
    <property type="evidence" value="ECO:0007669"/>
    <property type="project" value="UniProtKB-KW"/>
</dbReference>
<evidence type="ECO:0000259" key="11">
    <source>
        <dbReference type="PROSITE" id="PS50089"/>
    </source>
</evidence>
<comment type="similarity">
    <text evidence="3">Belongs to the SINA (Seven in absentia) family.</text>
</comment>
<evidence type="ECO:0000256" key="6">
    <source>
        <dbReference type="ARBA" id="ARBA00022723"/>
    </source>
</evidence>
<dbReference type="PANTHER" id="PTHR10315:SF117">
    <property type="entry name" value="RING-TYPE E3 UBIQUITIN TRANSFERASE"/>
    <property type="match status" value="1"/>
</dbReference>
<dbReference type="PROSITE" id="PS50089">
    <property type="entry name" value="ZF_RING_2"/>
    <property type="match status" value="1"/>
</dbReference>
<dbReference type="Gene3D" id="3.30.40.10">
    <property type="entry name" value="Zinc/RING finger domain, C3HC4 (zinc finger)"/>
    <property type="match status" value="1"/>
</dbReference>
<dbReference type="InterPro" id="IPR049548">
    <property type="entry name" value="Sina-like_RING"/>
</dbReference>
<dbReference type="Pfam" id="PF21362">
    <property type="entry name" value="Sina_RING"/>
    <property type="match status" value="1"/>
</dbReference>
<evidence type="ECO:0000256" key="4">
    <source>
        <dbReference type="ARBA" id="ARBA00012483"/>
    </source>
</evidence>
<keyword evidence="8" id="KW-0833">Ubl conjugation pathway</keyword>
<dbReference type="UniPathway" id="UPA00143"/>
<feature type="domain" description="SIAH-type" evidence="12">
    <location>
        <begin position="72"/>
        <end position="128"/>
    </location>
</feature>
<organism evidence="13">
    <name type="scientific">Graphocephala atropunctata</name>
    <dbReference type="NCBI Taxonomy" id="36148"/>
    <lineage>
        <taxon>Eukaryota</taxon>
        <taxon>Metazoa</taxon>
        <taxon>Ecdysozoa</taxon>
        <taxon>Arthropoda</taxon>
        <taxon>Hexapoda</taxon>
        <taxon>Insecta</taxon>
        <taxon>Pterygota</taxon>
        <taxon>Neoptera</taxon>
        <taxon>Paraneoptera</taxon>
        <taxon>Hemiptera</taxon>
        <taxon>Auchenorrhyncha</taxon>
        <taxon>Membracoidea</taxon>
        <taxon>Cicadellidae</taxon>
        <taxon>Cicadellinae</taxon>
        <taxon>Cicadellini</taxon>
        <taxon>Graphocephala</taxon>
    </lineage>
</organism>
<keyword evidence="6" id="KW-0479">Metal-binding</keyword>
<dbReference type="EMBL" id="GEBQ01001017">
    <property type="protein sequence ID" value="JAT38960.1"/>
    <property type="molecule type" value="Transcribed_RNA"/>
</dbReference>
<dbReference type="GO" id="GO:0061630">
    <property type="term" value="F:ubiquitin protein ligase activity"/>
    <property type="evidence" value="ECO:0007669"/>
    <property type="project" value="UniProtKB-EC"/>
</dbReference>
<gene>
    <name evidence="13" type="ORF">g.19844</name>
</gene>
<sequence>MKSELDGTSLRKLISACECPLCFRTLKPPVRMCSVGHFFCAKCTRSHPLLCPVCHSSFVVENPVAFLQVLEVMSHLCGHAHYGCTQFLVAGCQADHELYCEWRPVWCMWCQWKGSINQFMDHVIKNHSGAHTVSTKGHIKIPNNQNAFLLKMDKVVYCLYINQKQYNPLRFCFMCYPLAKKDMNAVLSIKVVKGGLHLSQSIHPVSDFVERKDIFSDPEKFITVPKYLLKDTMSVAYLITMDGS</sequence>